<proteinExistence type="predicted"/>
<reference evidence="1 2" key="1">
    <citation type="submission" date="2021-06" db="EMBL/GenBank/DDBJ databases">
        <title>Limosilactobacillus angelus sp. nov., isolated from the human vagina.</title>
        <authorList>
            <person name="Chen Y.-S."/>
        </authorList>
    </citation>
    <scope>NUCLEOTIDE SEQUENCE [LARGE SCALE GENOMIC DNA]</scope>
    <source>
        <strain evidence="1 2">P5L02</strain>
    </source>
</reference>
<dbReference type="EMBL" id="JAHPJJ010000024">
    <property type="protein sequence ID" value="MBU9696001.1"/>
    <property type="molecule type" value="Genomic_DNA"/>
</dbReference>
<accession>A0ABS6IYD9</accession>
<organism evidence="1 2">
    <name type="scientific">Limosilactobacillus portuensis</name>
    <dbReference type="NCBI Taxonomy" id="2742601"/>
    <lineage>
        <taxon>Bacteria</taxon>
        <taxon>Bacillati</taxon>
        <taxon>Bacillota</taxon>
        <taxon>Bacilli</taxon>
        <taxon>Lactobacillales</taxon>
        <taxon>Lactobacillaceae</taxon>
        <taxon>Limosilactobacillus</taxon>
    </lineage>
</organism>
<dbReference type="Proteomes" id="UP001196248">
    <property type="component" value="Unassembled WGS sequence"/>
</dbReference>
<comment type="caution">
    <text evidence="1">The sequence shown here is derived from an EMBL/GenBank/DDBJ whole genome shotgun (WGS) entry which is preliminary data.</text>
</comment>
<protein>
    <submittedName>
        <fullName evidence="1">Uncharacterized protein</fullName>
    </submittedName>
</protein>
<evidence type="ECO:0000313" key="2">
    <source>
        <dbReference type="Proteomes" id="UP001196248"/>
    </source>
</evidence>
<name>A0ABS6IYD9_9LACO</name>
<keyword evidence="2" id="KW-1185">Reference proteome</keyword>
<dbReference type="RefSeq" id="WP_216972440.1">
    <property type="nucleotide sequence ID" value="NZ_JAHPJJ010000024.1"/>
</dbReference>
<sequence>MAEKDNVYIKGKILVDCKDTETNVPGKGCSYDNGATWTVIATPDGLMFHQKDTDKLSKLKFEKLQFKSPNGTAFYLSVSDDGKPVFTPVEKGDESS</sequence>
<evidence type="ECO:0000313" key="1">
    <source>
        <dbReference type="EMBL" id="MBU9696001.1"/>
    </source>
</evidence>
<gene>
    <name evidence="1" type="ORF">KSL82_08915</name>
</gene>